<organism evidence="3 4">
    <name type="scientific">Klebsormidium nitens</name>
    <name type="common">Green alga</name>
    <name type="synonym">Ulothrix nitens</name>
    <dbReference type="NCBI Taxonomy" id="105231"/>
    <lineage>
        <taxon>Eukaryota</taxon>
        <taxon>Viridiplantae</taxon>
        <taxon>Streptophyta</taxon>
        <taxon>Klebsormidiophyceae</taxon>
        <taxon>Klebsormidiales</taxon>
        <taxon>Klebsormidiaceae</taxon>
        <taxon>Klebsormidium</taxon>
    </lineage>
</organism>
<name>A0A1Y1HXD3_KLENI</name>
<evidence type="ECO:0000256" key="1">
    <source>
        <dbReference type="SAM" id="MobiDB-lite"/>
    </source>
</evidence>
<feature type="region of interest" description="Disordered" evidence="1">
    <location>
        <begin position="45"/>
        <end position="78"/>
    </location>
</feature>
<dbReference type="InterPro" id="IPR029058">
    <property type="entry name" value="AB_hydrolase_fold"/>
</dbReference>
<dbReference type="STRING" id="105231.A0A1Y1HXD3"/>
<keyword evidence="3" id="KW-0378">Hydrolase</keyword>
<dbReference type="GO" id="GO:0009507">
    <property type="term" value="C:chloroplast"/>
    <property type="evidence" value="ECO:0000318"/>
    <property type="project" value="GO_Central"/>
</dbReference>
<sequence>MTLRRFARCAAWYDTSAIAHVNVRRSFLKAQLGRRTPSARRIVTLQAKGGSDQDAAEKGEGDKGKGKEEPGSSSKTEAEAVAAATAAVLADEPSTDTIQAAAEAATTEEEAAKKLEAEPVISPALQAIYDQCQTWQWKGQHKINYVKIGTGPPIVLVHGFGASLGHWRKNIPVLSKTHTVYAVDMIGYGRSEKPAGFVYTMETWAEQLQDFLTDVVRAPTILMGNSLGSLTALIAAAEGGPELVKGCVLVNCAGGMNNKAIADDWRVAMLLPVFWFIDFLLAQEKLAGGIFNRFRTSQNIQTVLRSVYVNEAAVDRELVEIISRPAGDEGALHAFCSILSGPPGPRPEKLLPRISTPILLVWGDTDTFIPVDGPIGRFFTALPKTNPNVELTIISGGHCPHDDKHELFHDAVLPWLEKVSAGRKVLVQS</sequence>
<dbReference type="AlphaFoldDB" id="A0A1Y1HXD3"/>
<dbReference type="EMBL" id="DF237005">
    <property type="protein sequence ID" value="GAQ80518.1"/>
    <property type="molecule type" value="Genomic_DNA"/>
</dbReference>
<dbReference type="Proteomes" id="UP000054558">
    <property type="component" value="Unassembled WGS sequence"/>
</dbReference>
<reference evidence="3 4" key="1">
    <citation type="journal article" date="2014" name="Nat. Commun.">
        <title>Klebsormidium flaccidum genome reveals primary factors for plant terrestrial adaptation.</title>
        <authorList>
            <person name="Hori K."/>
            <person name="Maruyama F."/>
            <person name="Fujisawa T."/>
            <person name="Togashi T."/>
            <person name="Yamamoto N."/>
            <person name="Seo M."/>
            <person name="Sato S."/>
            <person name="Yamada T."/>
            <person name="Mori H."/>
            <person name="Tajima N."/>
            <person name="Moriyama T."/>
            <person name="Ikeuchi M."/>
            <person name="Watanabe M."/>
            <person name="Wada H."/>
            <person name="Kobayashi K."/>
            <person name="Saito M."/>
            <person name="Masuda T."/>
            <person name="Sasaki-Sekimoto Y."/>
            <person name="Mashiguchi K."/>
            <person name="Awai K."/>
            <person name="Shimojima M."/>
            <person name="Masuda S."/>
            <person name="Iwai M."/>
            <person name="Nobusawa T."/>
            <person name="Narise T."/>
            <person name="Kondo S."/>
            <person name="Saito H."/>
            <person name="Sato R."/>
            <person name="Murakawa M."/>
            <person name="Ihara Y."/>
            <person name="Oshima-Yamada Y."/>
            <person name="Ohtaka K."/>
            <person name="Satoh M."/>
            <person name="Sonobe K."/>
            <person name="Ishii M."/>
            <person name="Ohtani R."/>
            <person name="Kanamori-Sato M."/>
            <person name="Honoki R."/>
            <person name="Miyazaki D."/>
            <person name="Mochizuki H."/>
            <person name="Umetsu J."/>
            <person name="Higashi K."/>
            <person name="Shibata D."/>
            <person name="Kamiya Y."/>
            <person name="Sato N."/>
            <person name="Nakamura Y."/>
            <person name="Tabata S."/>
            <person name="Ida S."/>
            <person name="Kurokawa K."/>
            <person name="Ohta H."/>
        </authorList>
    </citation>
    <scope>NUCLEOTIDE SEQUENCE [LARGE SCALE GENOMIC DNA]</scope>
    <source>
        <strain evidence="3 4">NIES-2285</strain>
    </source>
</reference>
<dbReference type="GO" id="GO:0015994">
    <property type="term" value="P:chlorophyll metabolic process"/>
    <property type="evidence" value="ECO:0000318"/>
    <property type="project" value="GO_Central"/>
</dbReference>
<proteinExistence type="predicted"/>
<feature type="compositionally biased region" description="Basic and acidic residues" evidence="1">
    <location>
        <begin position="55"/>
        <end position="70"/>
    </location>
</feature>
<dbReference type="OrthoDB" id="408373at2759"/>
<evidence type="ECO:0000313" key="3">
    <source>
        <dbReference type="EMBL" id="GAQ80518.1"/>
    </source>
</evidence>
<dbReference type="GO" id="GO:0047746">
    <property type="term" value="F:chlorophyllase activity"/>
    <property type="evidence" value="ECO:0000318"/>
    <property type="project" value="GO_Central"/>
</dbReference>
<dbReference type="Gene3D" id="3.40.50.1820">
    <property type="entry name" value="alpha/beta hydrolase"/>
    <property type="match status" value="1"/>
</dbReference>
<protein>
    <submittedName>
        <fullName evidence="3">Alpha/beta hydrolase superfamily</fullName>
    </submittedName>
</protein>
<feature type="domain" description="AB hydrolase-1" evidence="2">
    <location>
        <begin position="152"/>
        <end position="404"/>
    </location>
</feature>
<dbReference type="SUPFAM" id="SSF53474">
    <property type="entry name" value="alpha/beta-Hydrolases"/>
    <property type="match status" value="1"/>
</dbReference>
<dbReference type="OMA" id="IRRTLYQ"/>
<dbReference type="InterPro" id="IPR000073">
    <property type="entry name" value="AB_hydrolase_1"/>
</dbReference>
<dbReference type="Pfam" id="PF00561">
    <property type="entry name" value="Abhydrolase_1"/>
    <property type="match status" value="1"/>
</dbReference>
<keyword evidence="4" id="KW-1185">Reference proteome</keyword>
<gene>
    <name evidence="3" type="ORF">KFL_000560080</name>
</gene>
<dbReference type="FunFam" id="3.40.50.1820:FF:000174">
    <property type="entry name" value="Predicted protein"/>
    <property type="match status" value="1"/>
</dbReference>
<evidence type="ECO:0000259" key="2">
    <source>
        <dbReference type="Pfam" id="PF00561"/>
    </source>
</evidence>
<evidence type="ECO:0000313" key="4">
    <source>
        <dbReference type="Proteomes" id="UP000054558"/>
    </source>
</evidence>
<dbReference type="PANTHER" id="PTHR46438:SF7">
    <property type="entry name" value="ALPHA_BETA-HYDROLASES SUPERFAMILY PROTEIN"/>
    <property type="match status" value="1"/>
</dbReference>
<accession>A0A1Y1HXD3</accession>
<dbReference type="PANTHER" id="PTHR46438">
    <property type="entry name" value="ALPHA/BETA-HYDROLASES SUPERFAMILY PROTEIN"/>
    <property type="match status" value="1"/>
</dbReference>